<dbReference type="InterPro" id="IPR013762">
    <property type="entry name" value="Integrase-like_cat_sf"/>
</dbReference>
<protein>
    <submittedName>
        <fullName evidence="2">Uncharacterized protein</fullName>
    </submittedName>
</protein>
<dbReference type="InterPro" id="IPR011010">
    <property type="entry name" value="DNA_brk_join_enz"/>
</dbReference>
<dbReference type="EMBL" id="JANEYG010000066">
    <property type="protein sequence ID" value="KAJ8914695.1"/>
    <property type="molecule type" value="Genomic_DNA"/>
</dbReference>
<dbReference type="GO" id="GO:0003677">
    <property type="term" value="F:DNA binding"/>
    <property type="evidence" value="ECO:0007669"/>
    <property type="project" value="InterPro"/>
</dbReference>
<dbReference type="Proteomes" id="UP001159042">
    <property type="component" value="Unassembled WGS sequence"/>
</dbReference>
<keyword evidence="3" id="KW-1185">Reference proteome</keyword>
<name>A0AAV8VKZ0_9CUCU</name>
<evidence type="ECO:0000313" key="2">
    <source>
        <dbReference type="EMBL" id="KAJ8914695.1"/>
    </source>
</evidence>
<dbReference type="GO" id="GO:0015074">
    <property type="term" value="P:DNA integration"/>
    <property type="evidence" value="ECO:0007669"/>
    <property type="project" value="InterPro"/>
</dbReference>
<gene>
    <name evidence="2" type="ORF">NQ315_017394</name>
</gene>
<organism evidence="2 3">
    <name type="scientific">Exocentrus adspersus</name>
    <dbReference type="NCBI Taxonomy" id="1586481"/>
    <lineage>
        <taxon>Eukaryota</taxon>
        <taxon>Metazoa</taxon>
        <taxon>Ecdysozoa</taxon>
        <taxon>Arthropoda</taxon>
        <taxon>Hexapoda</taxon>
        <taxon>Insecta</taxon>
        <taxon>Pterygota</taxon>
        <taxon>Neoptera</taxon>
        <taxon>Endopterygota</taxon>
        <taxon>Coleoptera</taxon>
        <taxon>Polyphaga</taxon>
        <taxon>Cucujiformia</taxon>
        <taxon>Chrysomeloidea</taxon>
        <taxon>Cerambycidae</taxon>
        <taxon>Lamiinae</taxon>
        <taxon>Acanthocinini</taxon>
        <taxon>Exocentrus</taxon>
    </lineage>
</organism>
<sequence>MNDVEDMGKYVIVTLRQTKTTRRFTITDDGCSFQPCTFYRKHGKCISLNAGHHTIGAVPKQIAKFLGLKEPELYTGHCFRRTGATMVVDAGGDILSLKRAGGGNQAKLL</sequence>
<dbReference type="GO" id="GO:0006310">
    <property type="term" value="P:DNA recombination"/>
    <property type="evidence" value="ECO:0007669"/>
    <property type="project" value="UniProtKB-KW"/>
</dbReference>
<proteinExistence type="predicted"/>
<evidence type="ECO:0000313" key="3">
    <source>
        <dbReference type="Proteomes" id="UP001159042"/>
    </source>
</evidence>
<evidence type="ECO:0000256" key="1">
    <source>
        <dbReference type="ARBA" id="ARBA00023172"/>
    </source>
</evidence>
<accession>A0AAV8VKZ0</accession>
<dbReference type="SUPFAM" id="SSF56349">
    <property type="entry name" value="DNA breaking-rejoining enzymes"/>
    <property type="match status" value="1"/>
</dbReference>
<dbReference type="Gene3D" id="1.10.443.10">
    <property type="entry name" value="Intergrase catalytic core"/>
    <property type="match status" value="1"/>
</dbReference>
<dbReference type="AlphaFoldDB" id="A0AAV8VKZ0"/>
<reference evidence="2 3" key="1">
    <citation type="journal article" date="2023" name="Insect Mol. Biol.">
        <title>Genome sequencing provides insights into the evolution of gene families encoding plant cell wall-degrading enzymes in longhorned beetles.</title>
        <authorList>
            <person name="Shin N.R."/>
            <person name="Okamura Y."/>
            <person name="Kirsch R."/>
            <person name="Pauchet Y."/>
        </authorList>
    </citation>
    <scope>NUCLEOTIDE SEQUENCE [LARGE SCALE GENOMIC DNA]</scope>
    <source>
        <strain evidence="2">EAD_L_NR</strain>
    </source>
</reference>
<comment type="caution">
    <text evidence="2">The sequence shown here is derived from an EMBL/GenBank/DDBJ whole genome shotgun (WGS) entry which is preliminary data.</text>
</comment>
<keyword evidence="1" id="KW-0233">DNA recombination</keyword>